<evidence type="ECO:0000256" key="1">
    <source>
        <dbReference type="SAM" id="SignalP"/>
    </source>
</evidence>
<feature type="signal peptide" evidence="1">
    <location>
        <begin position="1"/>
        <end position="18"/>
    </location>
</feature>
<keyword evidence="1" id="KW-0732">Signal</keyword>
<accession>A0AAN1BL58</accession>
<protein>
    <recommendedName>
        <fullName evidence="2">Rap1a immunity protein domain-containing protein</fullName>
    </recommendedName>
</protein>
<keyword evidence="3" id="KW-0614">Plasmid</keyword>
<evidence type="ECO:0000259" key="2">
    <source>
        <dbReference type="Pfam" id="PF18602"/>
    </source>
</evidence>
<organism evidence="3 4">
    <name type="scientific">Rhizobium etli</name>
    <dbReference type="NCBI Taxonomy" id="29449"/>
    <lineage>
        <taxon>Bacteria</taxon>
        <taxon>Pseudomonadati</taxon>
        <taxon>Pseudomonadota</taxon>
        <taxon>Alphaproteobacteria</taxon>
        <taxon>Hyphomicrobiales</taxon>
        <taxon>Rhizobiaceae</taxon>
        <taxon>Rhizobium/Agrobacterium group</taxon>
        <taxon>Rhizobium</taxon>
    </lineage>
</organism>
<dbReference type="RefSeq" id="WP_086083682.1">
    <property type="nucleotide sequence ID" value="NZ_CP020910.1"/>
</dbReference>
<dbReference type="Gene3D" id="1.10.890.40">
    <property type="match status" value="1"/>
</dbReference>
<feature type="domain" description="Rap1a immunity protein" evidence="2">
    <location>
        <begin position="22"/>
        <end position="123"/>
    </location>
</feature>
<dbReference type="Pfam" id="PF18602">
    <property type="entry name" value="Rap1a"/>
    <property type="match status" value="1"/>
</dbReference>
<name>A0AAN1BL58_RHIET</name>
<geneLocation type="plasmid" evidence="4">
    <name>pretnxc12d</name>
</geneLocation>
<feature type="chain" id="PRO_5042838417" description="Rap1a immunity protein domain-containing protein" evidence="1">
    <location>
        <begin position="19"/>
        <end position="125"/>
    </location>
</feature>
<reference evidence="3 4" key="1">
    <citation type="submission" date="2017-04" db="EMBL/GenBank/DDBJ databases">
        <title>Complete genome sequences of Rhizobium genomic linages associated to common bean (phaseolus vulgaris).</title>
        <authorList>
            <person name="Santamaria R.I."/>
            <person name="Bustos P."/>
            <person name="Perez-Carrascal O."/>
            <person name="Martinez-Flores I."/>
            <person name="Juarez S."/>
            <person name="Lozano L."/>
            <person name="Miranda F."/>
            <person name="Vinuesa P."/>
            <person name="Martinez-Romero E."/>
            <person name="Cevallos M.A."/>
            <person name="Romero D."/>
            <person name="Davila G."/>
            <person name="Gonzalez V."/>
        </authorList>
    </citation>
    <scope>NUCLEOTIDE SEQUENCE [LARGE SCALE GENOMIC DNA]</scope>
    <source>
        <strain evidence="3 4">NXC12</strain>
        <plasmid evidence="4">pretnxc12d</plasmid>
    </source>
</reference>
<dbReference type="Proteomes" id="UP000194159">
    <property type="component" value="Plasmid pRetNXC12d"/>
</dbReference>
<evidence type="ECO:0000313" key="4">
    <source>
        <dbReference type="Proteomes" id="UP000194159"/>
    </source>
</evidence>
<dbReference type="AlphaFoldDB" id="A0AAN1BL58"/>
<gene>
    <name evidence="3" type="ORF">NXC12_PD00005</name>
</gene>
<sequence length="125" mass="13914">MRAILALSVLAFASSAQAGFYTGNDLQKFCQQSPDGIAGYIAGFIDKQTYDSDVFNTHIKRTPQDAAAYVAALRIGSNICYPGPIILQQPRDIVCRYLNNHPENRQWSAEETVRTALMEAWPCKK</sequence>
<proteinExistence type="predicted"/>
<dbReference type="EMBL" id="CP020910">
    <property type="protein sequence ID" value="ARQ13118.1"/>
    <property type="molecule type" value="Genomic_DNA"/>
</dbReference>
<dbReference type="InterPro" id="IPR041238">
    <property type="entry name" value="Rap1a"/>
</dbReference>
<evidence type="ECO:0000313" key="3">
    <source>
        <dbReference type="EMBL" id="ARQ13118.1"/>
    </source>
</evidence>